<dbReference type="AlphaFoldDB" id="A0A8E0S0B0"/>
<feature type="compositionally biased region" description="Polar residues" evidence="7">
    <location>
        <begin position="630"/>
        <end position="641"/>
    </location>
</feature>
<evidence type="ECO:0000256" key="5">
    <source>
        <dbReference type="ARBA" id="ARBA00023242"/>
    </source>
</evidence>
<feature type="compositionally biased region" description="Basic and acidic residues" evidence="7">
    <location>
        <begin position="447"/>
        <end position="473"/>
    </location>
</feature>
<keyword evidence="2 6" id="KW-0853">WD repeat</keyword>
<organism evidence="8 9">
    <name type="scientific">Fasciolopsis buskii</name>
    <dbReference type="NCBI Taxonomy" id="27845"/>
    <lineage>
        <taxon>Eukaryota</taxon>
        <taxon>Metazoa</taxon>
        <taxon>Spiralia</taxon>
        <taxon>Lophotrochozoa</taxon>
        <taxon>Platyhelminthes</taxon>
        <taxon>Trematoda</taxon>
        <taxon>Digenea</taxon>
        <taxon>Plagiorchiida</taxon>
        <taxon>Echinostomata</taxon>
        <taxon>Echinostomatoidea</taxon>
        <taxon>Fasciolidae</taxon>
        <taxon>Fasciolopsis</taxon>
    </lineage>
</organism>
<evidence type="ECO:0000256" key="3">
    <source>
        <dbReference type="ARBA" id="ARBA00022664"/>
    </source>
</evidence>
<dbReference type="OrthoDB" id="16717at2759"/>
<dbReference type="SMART" id="SM00320">
    <property type="entry name" value="WD40"/>
    <property type="match status" value="6"/>
</dbReference>
<feature type="compositionally biased region" description="Basic and acidic residues" evidence="7">
    <location>
        <begin position="783"/>
        <end position="792"/>
    </location>
</feature>
<feature type="region of interest" description="Disordered" evidence="7">
    <location>
        <begin position="420"/>
        <end position="803"/>
    </location>
</feature>
<dbReference type="InterPro" id="IPR036322">
    <property type="entry name" value="WD40_repeat_dom_sf"/>
</dbReference>
<name>A0A8E0S0B0_9TREM</name>
<feature type="compositionally biased region" description="Basic and acidic residues" evidence="7">
    <location>
        <begin position="706"/>
        <end position="721"/>
    </location>
</feature>
<dbReference type="PANTHER" id="PTHR22836:SF0">
    <property type="entry name" value="PRE-MRNA 3' END PROCESSING PROTEIN WDR33"/>
    <property type="match status" value="1"/>
</dbReference>
<feature type="repeat" description="WD" evidence="6">
    <location>
        <begin position="97"/>
        <end position="122"/>
    </location>
</feature>
<dbReference type="Proteomes" id="UP000728185">
    <property type="component" value="Unassembled WGS sequence"/>
</dbReference>
<feature type="repeat" description="WD" evidence="6">
    <location>
        <begin position="141"/>
        <end position="182"/>
    </location>
</feature>
<comment type="caution">
    <text evidence="8">The sequence shown here is derived from an EMBL/GenBank/DDBJ whole genome shotgun (WGS) entry which is preliminary data.</text>
</comment>
<feature type="compositionally biased region" description="Pro residues" evidence="7">
    <location>
        <begin position="421"/>
        <end position="430"/>
    </location>
</feature>
<dbReference type="PANTHER" id="PTHR22836">
    <property type="entry name" value="WD40 REPEAT PROTEIN"/>
    <property type="match status" value="1"/>
</dbReference>
<evidence type="ECO:0000256" key="4">
    <source>
        <dbReference type="ARBA" id="ARBA00022737"/>
    </source>
</evidence>
<feature type="repeat" description="WD" evidence="6">
    <location>
        <begin position="184"/>
        <end position="216"/>
    </location>
</feature>
<evidence type="ECO:0000256" key="2">
    <source>
        <dbReference type="ARBA" id="ARBA00022574"/>
    </source>
</evidence>
<reference evidence="8" key="1">
    <citation type="submission" date="2019-05" db="EMBL/GenBank/DDBJ databases">
        <title>Annotation for the trematode Fasciolopsis buski.</title>
        <authorList>
            <person name="Choi Y.-J."/>
        </authorList>
    </citation>
    <scope>NUCLEOTIDE SEQUENCE</scope>
    <source>
        <strain evidence="8">HT</strain>
        <tissue evidence="8">Whole worm</tissue>
    </source>
</reference>
<dbReference type="SUPFAM" id="SSF50978">
    <property type="entry name" value="WD40 repeat-like"/>
    <property type="match status" value="1"/>
</dbReference>
<feature type="repeat" description="WD" evidence="6">
    <location>
        <begin position="14"/>
        <end position="55"/>
    </location>
</feature>
<dbReference type="InterPro" id="IPR045245">
    <property type="entry name" value="Pfs2-like"/>
</dbReference>
<dbReference type="FunFam" id="2.130.10.10:FF:000069">
    <property type="entry name" value="WD repeat domain 33"/>
    <property type="match status" value="1"/>
</dbReference>
<feature type="repeat" description="WD" evidence="6">
    <location>
        <begin position="55"/>
        <end position="87"/>
    </location>
</feature>
<evidence type="ECO:0000313" key="9">
    <source>
        <dbReference type="Proteomes" id="UP000728185"/>
    </source>
</evidence>
<proteinExistence type="predicted"/>
<evidence type="ECO:0000256" key="1">
    <source>
        <dbReference type="ARBA" id="ARBA00004123"/>
    </source>
</evidence>
<feature type="compositionally biased region" description="Pro residues" evidence="7">
    <location>
        <begin position="769"/>
        <end position="782"/>
    </location>
</feature>
<feature type="compositionally biased region" description="Pro residues" evidence="7">
    <location>
        <begin position="660"/>
        <end position="673"/>
    </location>
</feature>
<accession>A0A8E0S0B0</accession>
<feature type="compositionally biased region" description="Basic and acidic residues" evidence="7">
    <location>
        <begin position="590"/>
        <end position="615"/>
    </location>
</feature>
<dbReference type="GO" id="GO:0005847">
    <property type="term" value="C:mRNA cleavage and polyadenylation specificity factor complex"/>
    <property type="evidence" value="ECO:0007669"/>
    <property type="project" value="TreeGrafter"/>
</dbReference>
<feature type="compositionally biased region" description="Pro residues" evidence="7">
    <location>
        <begin position="690"/>
        <end position="702"/>
    </location>
</feature>
<comment type="subcellular location">
    <subcellularLocation>
        <location evidence="1">Nucleus</location>
    </subcellularLocation>
</comment>
<protein>
    <submittedName>
        <fullName evidence="8">WD repeat-containing protein 33</fullName>
    </submittedName>
</protein>
<keyword evidence="3" id="KW-0507">mRNA processing</keyword>
<evidence type="ECO:0000256" key="6">
    <source>
        <dbReference type="PROSITE-ProRule" id="PRU00221"/>
    </source>
</evidence>
<dbReference type="EMBL" id="LUCM01005494">
    <property type="protein sequence ID" value="KAA0192749.1"/>
    <property type="molecule type" value="Genomic_DNA"/>
</dbReference>
<keyword evidence="9" id="KW-1185">Reference proteome</keyword>
<keyword evidence="4" id="KW-0677">Repeat</keyword>
<evidence type="ECO:0000313" key="8">
    <source>
        <dbReference type="EMBL" id="KAA0192749.1"/>
    </source>
</evidence>
<dbReference type="FunFam" id="2.130.10.10:FF:000085">
    <property type="entry name" value="WD repeat domain 33"/>
    <property type="match status" value="1"/>
</dbReference>
<dbReference type="InterPro" id="IPR001680">
    <property type="entry name" value="WD40_rpt"/>
</dbReference>
<dbReference type="InterPro" id="IPR015943">
    <property type="entry name" value="WD40/YVTN_repeat-like_dom_sf"/>
</dbReference>
<feature type="compositionally biased region" description="Basic and acidic residues" evidence="7">
    <location>
        <begin position="678"/>
        <end position="688"/>
    </location>
</feature>
<dbReference type="GO" id="GO:0031124">
    <property type="term" value="P:mRNA 3'-end processing"/>
    <property type="evidence" value="ECO:0007669"/>
    <property type="project" value="InterPro"/>
</dbReference>
<evidence type="ECO:0000256" key="7">
    <source>
        <dbReference type="SAM" id="MobiDB-lite"/>
    </source>
</evidence>
<keyword evidence="5" id="KW-0539">Nucleus</keyword>
<feature type="repeat" description="WD" evidence="6">
    <location>
        <begin position="228"/>
        <end position="259"/>
    </location>
</feature>
<gene>
    <name evidence="8" type="ORF">FBUS_09268</name>
</gene>
<feature type="compositionally biased region" description="Pro residues" evidence="7">
    <location>
        <begin position="491"/>
        <end position="525"/>
    </location>
</feature>
<feature type="compositionally biased region" description="Polar residues" evidence="7">
    <location>
        <begin position="547"/>
        <end position="558"/>
    </location>
</feature>
<dbReference type="Gene3D" id="2.130.10.10">
    <property type="entry name" value="YVTN repeat-like/Quinoprotein amine dehydrogenase"/>
    <property type="match status" value="2"/>
</dbReference>
<dbReference type="PROSITE" id="PS50082">
    <property type="entry name" value="WD_REPEATS_2"/>
    <property type="match status" value="6"/>
</dbReference>
<dbReference type="PROSITE" id="PS50294">
    <property type="entry name" value="WD_REPEATS_REGION"/>
    <property type="match status" value="3"/>
</dbReference>
<sequence length="803" mass="89566">MNVIDLIHSIFLIIQAHESQIRCMKWSHNEEWLLTADHSGYVKYWQANMNNVEMYQAHKEPIRGVSFCPFDCKFVTCSDDSTVRIWDFHRCAEERVLRGHGSDVRSVAWHPTLSLIISGSKDAQQPIKLWDPKTGESVSTLYIHKNTCTDVAWNDNGNWFLTASRDHLIKLFDLRNLKSELQTFRGHKRDVMRVAWHPFHECLFASGSADGSIFFWLAGTDTELGAVEHAHESMIWSLAWHPFGHILVSGANDFATKFWTRNRPGDVLKDSMGGLVADPLIQVTGMAHAGGDSELVEQLNTSADMLKSLADAVHGILDPSGDEKAFVTSPDEINSTVEIPGLNEGPVVDLNVTEVDDMEERDRNKMRSTRMIPKDFVANWASTRITAMPTVMMPTPSPSQLAAAAVVAAAAVNDFAATPQYLPPVKPAIPPVVDKKEESGNSDTDDQSGKRTDSEKEKINRNFKHERARHVGDASRSGRGPGASAMNYLGQPPPAVPGPPELSLPAENEPPLPPPPHVQPPPPQPSASRSDWNESGPKWGLRPDSFNPHSASNGSANRPSAHHPYPEREPFGAHFNEPFNPGQKPHLPVRHMDEFKRVGNPEDRGYQDFDDREPPTRTPNDYYGRAGQHPNYNTMLHTSDQPHPGRRDLLPMGEPHGRHFPPPPPHAVPPSLPPNSFEHPHSYDHRGAEPYPPREPPYPYPPSRSDNWKKPWPDSSPRQEDFGYPPPGRNTAPQLPRAPGGRFPPPHPPSSHDMYRGSDAPPGHDGNYFPPPKRPAPPPPSMHPEHMAKYPRGEPSWNGQTQW</sequence>
<dbReference type="Pfam" id="PF00400">
    <property type="entry name" value="WD40"/>
    <property type="match status" value="6"/>
</dbReference>
<dbReference type="CDD" id="cd00200">
    <property type="entry name" value="WD40"/>
    <property type="match status" value="1"/>
</dbReference>